<evidence type="ECO:0000259" key="1">
    <source>
        <dbReference type="Pfam" id="PF03551"/>
    </source>
</evidence>
<dbReference type="PANTHER" id="PTHR33169">
    <property type="entry name" value="PADR-FAMILY TRANSCRIPTIONAL REGULATOR"/>
    <property type="match status" value="1"/>
</dbReference>
<dbReference type="PANTHER" id="PTHR33169:SF24">
    <property type="entry name" value="TRANSCRIPTIONAL REGULATOR, PADR FAMILY"/>
    <property type="match status" value="1"/>
</dbReference>
<comment type="caution">
    <text evidence="2">The sequence shown here is derived from an EMBL/GenBank/DDBJ whole genome shotgun (WGS) entry which is preliminary data.</text>
</comment>
<dbReference type="RefSeq" id="WP_284132290.1">
    <property type="nucleotide sequence ID" value="NZ_JASKYM010000002.1"/>
</dbReference>
<sequence length="110" mass="12761">MNTQFRKGVLEICVLALISQKDMYGYEIVQNISKVIDVNEGTIYPILRRLTKEGYFETYILESREGPARKYYQLTILGKENLSKLMLEWKDFVKAVNVLISNDEGGNDFE</sequence>
<evidence type="ECO:0000313" key="3">
    <source>
        <dbReference type="Proteomes" id="UP001301012"/>
    </source>
</evidence>
<reference evidence="2 3" key="1">
    <citation type="submission" date="2023-05" db="EMBL/GenBank/DDBJ databases">
        <title>Rombocin, a short stable natural nisin variant, displays selective antimicrobial activity against Listeria monocytogenes and employs dual mode of action to kill target bacterial strains.</title>
        <authorList>
            <person name="Wambui J."/>
            <person name="Stephan R."/>
            <person name="Kuipers O.P."/>
        </authorList>
    </citation>
    <scope>NUCLEOTIDE SEQUENCE [LARGE SCALE GENOMIC DNA]</scope>
    <source>
        <strain evidence="2 3">RC002</strain>
    </source>
</reference>
<feature type="domain" description="Transcription regulator PadR N-terminal" evidence="1">
    <location>
        <begin position="14"/>
        <end position="83"/>
    </location>
</feature>
<dbReference type="EMBL" id="JASKYM010000002">
    <property type="protein sequence ID" value="MDK2563346.1"/>
    <property type="molecule type" value="Genomic_DNA"/>
</dbReference>
<proteinExistence type="predicted"/>
<dbReference type="Gene3D" id="1.10.10.10">
    <property type="entry name" value="Winged helix-like DNA-binding domain superfamily/Winged helix DNA-binding domain"/>
    <property type="match status" value="1"/>
</dbReference>
<gene>
    <name evidence="2" type="ORF">QOZ84_07275</name>
</gene>
<evidence type="ECO:0000313" key="2">
    <source>
        <dbReference type="EMBL" id="MDK2563346.1"/>
    </source>
</evidence>
<accession>A0ABT7EBN8</accession>
<name>A0ABT7EBN8_9FIRM</name>
<protein>
    <submittedName>
        <fullName evidence="2">PadR family transcriptional regulator</fullName>
    </submittedName>
</protein>
<dbReference type="InterPro" id="IPR005149">
    <property type="entry name" value="Tscrpt_reg_PadR_N"/>
</dbReference>
<organism evidence="2 3">
    <name type="scientific">Romboutsia sedimentorum</name>
    <dbReference type="NCBI Taxonomy" id="1368474"/>
    <lineage>
        <taxon>Bacteria</taxon>
        <taxon>Bacillati</taxon>
        <taxon>Bacillota</taxon>
        <taxon>Clostridia</taxon>
        <taxon>Peptostreptococcales</taxon>
        <taxon>Peptostreptococcaceae</taxon>
        <taxon>Romboutsia</taxon>
    </lineage>
</organism>
<dbReference type="InterPro" id="IPR036390">
    <property type="entry name" value="WH_DNA-bd_sf"/>
</dbReference>
<dbReference type="InterPro" id="IPR036388">
    <property type="entry name" value="WH-like_DNA-bd_sf"/>
</dbReference>
<dbReference type="InterPro" id="IPR052509">
    <property type="entry name" value="Metal_resp_DNA-bind_regulator"/>
</dbReference>
<dbReference type="SUPFAM" id="SSF46785">
    <property type="entry name" value="Winged helix' DNA-binding domain"/>
    <property type="match status" value="1"/>
</dbReference>
<dbReference type="Pfam" id="PF03551">
    <property type="entry name" value="PadR"/>
    <property type="match status" value="1"/>
</dbReference>
<keyword evidence="3" id="KW-1185">Reference proteome</keyword>
<dbReference type="Proteomes" id="UP001301012">
    <property type="component" value="Unassembled WGS sequence"/>
</dbReference>